<evidence type="ECO:0000313" key="1">
    <source>
        <dbReference type="EMBL" id="GAA4930344.1"/>
    </source>
</evidence>
<dbReference type="EMBL" id="BAABIK010000003">
    <property type="protein sequence ID" value="GAA4930344.1"/>
    <property type="molecule type" value="Genomic_DNA"/>
</dbReference>
<comment type="caution">
    <text evidence="1">The sequence shown here is derived from an EMBL/GenBank/DDBJ whole genome shotgun (WGS) entry which is preliminary data.</text>
</comment>
<reference evidence="2" key="1">
    <citation type="journal article" date="2019" name="Int. J. Syst. Evol. Microbiol.">
        <title>The Global Catalogue of Microorganisms (GCM) 10K type strain sequencing project: providing services to taxonomists for standard genome sequencing and annotation.</title>
        <authorList>
            <consortium name="The Broad Institute Genomics Platform"/>
            <consortium name="The Broad Institute Genome Sequencing Center for Infectious Disease"/>
            <person name="Wu L."/>
            <person name="Ma J."/>
        </authorList>
    </citation>
    <scope>NUCLEOTIDE SEQUENCE [LARGE SCALE GENOMIC DNA]</scope>
    <source>
        <strain evidence="2">JCM 18123</strain>
    </source>
</reference>
<name>A0ABP9G6S7_9ACTN</name>
<sequence length="99" mass="10922">MSTVTTSDTDAVLLAMLKARYGDQWNIRRTEHLWLATAKDPDTDNAPTIVQPDVEAFVRELENPPPRAGRPSLLSSSWAAAHFDQAGDGAYVSRRPPMT</sequence>
<gene>
    <name evidence="1" type="ORF">GCM10023224_07490</name>
</gene>
<organism evidence="1 2">
    <name type="scientific">Streptomonospora halophila</name>
    <dbReference type="NCBI Taxonomy" id="427369"/>
    <lineage>
        <taxon>Bacteria</taxon>
        <taxon>Bacillati</taxon>
        <taxon>Actinomycetota</taxon>
        <taxon>Actinomycetes</taxon>
        <taxon>Streptosporangiales</taxon>
        <taxon>Nocardiopsidaceae</taxon>
        <taxon>Streptomonospora</taxon>
    </lineage>
</organism>
<accession>A0ABP9G6S7</accession>
<evidence type="ECO:0000313" key="2">
    <source>
        <dbReference type="Proteomes" id="UP001499993"/>
    </source>
</evidence>
<proteinExistence type="predicted"/>
<dbReference type="Proteomes" id="UP001499993">
    <property type="component" value="Unassembled WGS sequence"/>
</dbReference>
<protein>
    <submittedName>
        <fullName evidence="1">Uncharacterized protein</fullName>
    </submittedName>
</protein>
<keyword evidence="2" id="KW-1185">Reference proteome</keyword>